<proteinExistence type="predicted"/>
<dbReference type="SUPFAM" id="SSF117281">
    <property type="entry name" value="Kelch motif"/>
    <property type="match status" value="1"/>
</dbReference>
<dbReference type="EMBL" id="CYGV01001540">
    <property type="protein sequence ID" value="CUA75374.1"/>
    <property type="molecule type" value="Genomic_DNA"/>
</dbReference>
<dbReference type="PANTHER" id="PTHR23244">
    <property type="entry name" value="KELCH REPEAT DOMAIN"/>
    <property type="match status" value="1"/>
</dbReference>
<evidence type="ECO:0000313" key="1">
    <source>
        <dbReference type="EMBL" id="CUA75374.1"/>
    </source>
</evidence>
<dbReference type="GO" id="GO:0051285">
    <property type="term" value="C:cell cortex of cell tip"/>
    <property type="evidence" value="ECO:0007669"/>
    <property type="project" value="TreeGrafter"/>
</dbReference>
<dbReference type="Proteomes" id="UP000044841">
    <property type="component" value="Unassembled WGS sequence"/>
</dbReference>
<evidence type="ECO:0000313" key="2">
    <source>
        <dbReference type="Proteomes" id="UP000044841"/>
    </source>
</evidence>
<dbReference type="PANTHER" id="PTHR23244:SF456">
    <property type="entry name" value="MULTIPLE EPIDERMAL GROWTH FACTOR-LIKE DOMAINS PROTEIN 8"/>
    <property type="match status" value="1"/>
</dbReference>
<dbReference type="AlphaFoldDB" id="A0A0K6GAF8"/>
<reference evidence="1 2" key="1">
    <citation type="submission" date="2015-07" db="EMBL/GenBank/DDBJ databases">
        <authorList>
            <person name="Noorani M."/>
        </authorList>
    </citation>
    <scope>NUCLEOTIDE SEQUENCE [LARGE SCALE GENOMIC DNA]</scope>
    <source>
        <strain evidence="1">BBA 69670</strain>
    </source>
</reference>
<accession>A0A0K6GAF8</accession>
<organism evidence="1 2">
    <name type="scientific">Rhizoctonia solani</name>
    <dbReference type="NCBI Taxonomy" id="456999"/>
    <lineage>
        <taxon>Eukaryota</taxon>
        <taxon>Fungi</taxon>
        <taxon>Dikarya</taxon>
        <taxon>Basidiomycota</taxon>
        <taxon>Agaricomycotina</taxon>
        <taxon>Agaricomycetes</taxon>
        <taxon>Cantharellales</taxon>
        <taxon>Ceratobasidiaceae</taxon>
        <taxon>Rhizoctonia</taxon>
    </lineage>
</organism>
<keyword evidence="2" id="KW-1185">Reference proteome</keyword>
<dbReference type="Pfam" id="PF24681">
    <property type="entry name" value="Kelch_KLHDC2_KLHL20_DRC7"/>
    <property type="match status" value="1"/>
</dbReference>
<dbReference type="GO" id="GO:0061245">
    <property type="term" value="P:establishment or maintenance of bipolar cell polarity"/>
    <property type="evidence" value="ECO:0007669"/>
    <property type="project" value="TreeGrafter"/>
</dbReference>
<dbReference type="InterPro" id="IPR015915">
    <property type="entry name" value="Kelch-typ_b-propeller"/>
</dbReference>
<dbReference type="Gene3D" id="2.120.10.80">
    <property type="entry name" value="Kelch-type beta propeller"/>
    <property type="match status" value="1"/>
</dbReference>
<name>A0A0K6GAF8_9AGAM</name>
<sequence>MLVDELLIVWGGTSFTNGAASINNDNRLFLLNIATHEWIVPRKYMGPPPCARTGHASCICGNKLIVFGGFDEKYEMNLNDLRSLDLSHLRQNYVKWEQIRPAPGSRSPPGRTAHTMVAYENKLYMFGGHGMKGCRNDTCVL</sequence>
<gene>
    <name evidence="1" type="ORF">RSOLAG22IIIB_11697</name>
</gene>
<protein>
    <submittedName>
        <fullName evidence="1">Uncharacterized protein</fullName>
    </submittedName>
</protein>